<comment type="subcellular location">
    <subcellularLocation>
        <location evidence="1 10">Nucleus</location>
    </subcellularLocation>
</comment>
<evidence type="ECO:0000256" key="4">
    <source>
        <dbReference type="ARBA" id="ARBA00022833"/>
    </source>
</evidence>
<dbReference type="GO" id="GO:0003677">
    <property type="term" value="F:DNA binding"/>
    <property type="evidence" value="ECO:0007669"/>
    <property type="project" value="UniProtKB-KW"/>
</dbReference>
<keyword evidence="9 10" id="KW-0539">Nucleus</keyword>
<evidence type="ECO:0000256" key="10">
    <source>
        <dbReference type="PROSITE-ProRule" id="PRU00357"/>
    </source>
</evidence>
<evidence type="ECO:0000259" key="11">
    <source>
        <dbReference type="PROSITE" id="PS51017"/>
    </source>
</evidence>
<evidence type="ECO:0000256" key="3">
    <source>
        <dbReference type="ARBA" id="ARBA00022771"/>
    </source>
</evidence>
<keyword evidence="6" id="KW-0238">DNA-binding</keyword>
<sequence>MALIRQSSRAFLATTSTACRSATRFIPYEEADCSSGNHRIEEEGVGAVENWEMEADGLSGLSHLGDTQPLVTVQPGGNQLTLSFQGEVYVFDSVSPEKVQAVLLLLGGLAFDMCQRGDMPYRISSLMRFREKRKERNFKKKIRYTIRKEVASSYLVTGEKSGEFTARLLEFIMSAVSKIWSSCLKFSLCLYYYYCTESDTWYRKMYHSFSIRHEDLRILLLEIAGADEQTGWAPSAGPYDSDLTEGDRYMSNNSDLEFCPRILIWNLPKNPDLETCPRNFDLDLCPGCPGNNLKTRPGNNLEA</sequence>
<evidence type="ECO:0000256" key="5">
    <source>
        <dbReference type="ARBA" id="ARBA00023015"/>
    </source>
</evidence>
<accession>A0A8J5EWU5</accession>
<dbReference type="GO" id="GO:0006355">
    <property type="term" value="P:regulation of DNA-templated transcription"/>
    <property type="evidence" value="ECO:0007669"/>
    <property type="project" value="InterPro"/>
</dbReference>
<keyword evidence="4" id="KW-0862">Zinc</keyword>
<evidence type="ECO:0000256" key="6">
    <source>
        <dbReference type="ARBA" id="ARBA00023125"/>
    </source>
</evidence>
<evidence type="ECO:0000256" key="7">
    <source>
        <dbReference type="ARBA" id="ARBA00023159"/>
    </source>
</evidence>
<keyword evidence="8" id="KW-0804">Transcription</keyword>
<dbReference type="AlphaFoldDB" id="A0A8J5EWU5"/>
<evidence type="ECO:0000313" key="14">
    <source>
        <dbReference type="Proteomes" id="UP000734854"/>
    </source>
</evidence>
<feature type="domain" description="CCT" evidence="11">
    <location>
        <begin position="122"/>
        <end position="164"/>
    </location>
</feature>
<name>A0A8J5EWU5_ZINOF</name>
<dbReference type="PROSITE" id="PS51320">
    <property type="entry name" value="TIFY"/>
    <property type="match status" value="1"/>
</dbReference>
<dbReference type="GO" id="GO:0008270">
    <property type="term" value="F:zinc ion binding"/>
    <property type="evidence" value="ECO:0007669"/>
    <property type="project" value="UniProtKB-KW"/>
</dbReference>
<dbReference type="PANTHER" id="PTHR46125:SF27">
    <property type="entry name" value="GATA TRANSCRIPTION FACTOR 28"/>
    <property type="match status" value="1"/>
</dbReference>
<dbReference type="PANTHER" id="PTHR46125">
    <property type="entry name" value="GATA TRANSCRIPTION FACTOR 28"/>
    <property type="match status" value="1"/>
</dbReference>
<dbReference type="InterPro" id="IPR045280">
    <property type="entry name" value="TIFY-like"/>
</dbReference>
<dbReference type="Pfam" id="PF06203">
    <property type="entry name" value="CCT"/>
    <property type="match status" value="1"/>
</dbReference>
<evidence type="ECO:0000256" key="8">
    <source>
        <dbReference type="ARBA" id="ARBA00023163"/>
    </source>
</evidence>
<dbReference type="InterPro" id="IPR010402">
    <property type="entry name" value="CCT_domain"/>
</dbReference>
<evidence type="ECO:0000256" key="9">
    <source>
        <dbReference type="ARBA" id="ARBA00023242"/>
    </source>
</evidence>
<keyword evidence="3" id="KW-0863">Zinc-finger</keyword>
<feature type="domain" description="Tify" evidence="12">
    <location>
        <begin position="73"/>
        <end position="108"/>
    </location>
</feature>
<keyword evidence="2" id="KW-0479">Metal-binding</keyword>
<evidence type="ECO:0000259" key="12">
    <source>
        <dbReference type="PROSITE" id="PS51320"/>
    </source>
</evidence>
<dbReference type="SMART" id="SM00979">
    <property type="entry name" value="TIFY"/>
    <property type="match status" value="1"/>
</dbReference>
<dbReference type="PROSITE" id="PS51017">
    <property type="entry name" value="CCT"/>
    <property type="match status" value="1"/>
</dbReference>
<evidence type="ECO:0000313" key="13">
    <source>
        <dbReference type="EMBL" id="KAG6475944.1"/>
    </source>
</evidence>
<evidence type="ECO:0000256" key="1">
    <source>
        <dbReference type="ARBA" id="ARBA00004123"/>
    </source>
</evidence>
<organism evidence="13 14">
    <name type="scientific">Zingiber officinale</name>
    <name type="common">Ginger</name>
    <name type="synonym">Amomum zingiber</name>
    <dbReference type="NCBI Taxonomy" id="94328"/>
    <lineage>
        <taxon>Eukaryota</taxon>
        <taxon>Viridiplantae</taxon>
        <taxon>Streptophyta</taxon>
        <taxon>Embryophyta</taxon>
        <taxon>Tracheophyta</taxon>
        <taxon>Spermatophyta</taxon>
        <taxon>Magnoliopsida</taxon>
        <taxon>Liliopsida</taxon>
        <taxon>Zingiberales</taxon>
        <taxon>Zingiberaceae</taxon>
        <taxon>Zingiber</taxon>
    </lineage>
</organism>
<protein>
    <submittedName>
        <fullName evidence="13">Uncharacterized protein</fullName>
    </submittedName>
</protein>
<evidence type="ECO:0000256" key="2">
    <source>
        <dbReference type="ARBA" id="ARBA00022723"/>
    </source>
</evidence>
<comment type="caution">
    <text evidence="13">The sequence shown here is derived from an EMBL/GenBank/DDBJ whole genome shotgun (WGS) entry which is preliminary data.</text>
</comment>
<dbReference type="GO" id="GO:0005634">
    <property type="term" value="C:nucleus"/>
    <property type="evidence" value="ECO:0007669"/>
    <property type="project" value="UniProtKB-SubCell"/>
</dbReference>
<gene>
    <name evidence="13" type="ORF">ZIOFF_065176</name>
</gene>
<keyword evidence="5" id="KW-0805">Transcription regulation</keyword>
<dbReference type="Pfam" id="PF06200">
    <property type="entry name" value="tify"/>
    <property type="match status" value="1"/>
</dbReference>
<dbReference type="EMBL" id="JACMSC010000018">
    <property type="protein sequence ID" value="KAG6475944.1"/>
    <property type="molecule type" value="Genomic_DNA"/>
</dbReference>
<dbReference type="Proteomes" id="UP000734854">
    <property type="component" value="Unassembled WGS sequence"/>
</dbReference>
<dbReference type="InterPro" id="IPR010399">
    <property type="entry name" value="Tify_dom"/>
</dbReference>
<keyword evidence="14" id="KW-1185">Reference proteome</keyword>
<keyword evidence="7" id="KW-0010">Activator</keyword>
<reference evidence="13 14" key="1">
    <citation type="submission" date="2020-08" db="EMBL/GenBank/DDBJ databases">
        <title>Plant Genome Project.</title>
        <authorList>
            <person name="Zhang R.-G."/>
        </authorList>
    </citation>
    <scope>NUCLEOTIDE SEQUENCE [LARGE SCALE GENOMIC DNA]</scope>
    <source>
        <tissue evidence="13">Rhizome</tissue>
    </source>
</reference>
<proteinExistence type="predicted"/>